<feature type="non-terminal residue" evidence="1">
    <location>
        <position position="1"/>
    </location>
</feature>
<evidence type="ECO:0000313" key="1">
    <source>
        <dbReference type="EMBL" id="CAG8690752.1"/>
    </source>
</evidence>
<dbReference type="EMBL" id="CAJVPM010035698">
    <property type="protein sequence ID" value="CAG8690752.1"/>
    <property type="molecule type" value="Genomic_DNA"/>
</dbReference>
<dbReference type="Proteomes" id="UP000789860">
    <property type="component" value="Unassembled WGS sequence"/>
</dbReference>
<protein>
    <submittedName>
        <fullName evidence="1">5073_t:CDS:1</fullName>
    </submittedName>
</protein>
<proteinExistence type="predicted"/>
<keyword evidence="2" id="KW-1185">Reference proteome</keyword>
<organism evidence="1 2">
    <name type="scientific">Scutellospora calospora</name>
    <dbReference type="NCBI Taxonomy" id="85575"/>
    <lineage>
        <taxon>Eukaryota</taxon>
        <taxon>Fungi</taxon>
        <taxon>Fungi incertae sedis</taxon>
        <taxon>Mucoromycota</taxon>
        <taxon>Glomeromycotina</taxon>
        <taxon>Glomeromycetes</taxon>
        <taxon>Diversisporales</taxon>
        <taxon>Gigasporaceae</taxon>
        <taxon>Scutellospora</taxon>
    </lineage>
</organism>
<name>A0ACA9PAX8_9GLOM</name>
<comment type="caution">
    <text evidence="1">The sequence shown here is derived from an EMBL/GenBank/DDBJ whole genome shotgun (WGS) entry which is preliminary data.</text>
</comment>
<reference evidence="1" key="1">
    <citation type="submission" date="2021-06" db="EMBL/GenBank/DDBJ databases">
        <authorList>
            <person name="Kallberg Y."/>
            <person name="Tangrot J."/>
            <person name="Rosling A."/>
        </authorList>
    </citation>
    <scope>NUCLEOTIDE SEQUENCE</scope>
    <source>
        <strain evidence="1">AU212A</strain>
    </source>
</reference>
<gene>
    <name evidence="1" type="ORF">SCALOS_LOCUS10120</name>
</gene>
<evidence type="ECO:0000313" key="2">
    <source>
        <dbReference type="Proteomes" id="UP000789860"/>
    </source>
</evidence>
<sequence>VDICLGEKYLNEINCYEIDQEYIYYLYNLYYKEFSDFFNLTRWKKKINIDLIDYYFDIAISGNIKVNNIPIDGYYKQQFYEKYL</sequence>
<accession>A0ACA9PAX8</accession>